<evidence type="ECO:0000259" key="2">
    <source>
        <dbReference type="PROSITE" id="PS50943"/>
    </source>
</evidence>
<dbReference type="RefSeq" id="WP_072412786.1">
    <property type="nucleotide sequence ID" value="NZ_FPKW01000030.1"/>
</dbReference>
<evidence type="ECO:0000313" key="4">
    <source>
        <dbReference type="Proteomes" id="UP000182034"/>
    </source>
</evidence>
<feature type="domain" description="HTH cro/C1-type" evidence="2">
    <location>
        <begin position="7"/>
        <end position="60"/>
    </location>
</feature>
<dbReference type="InterPro" id="IPR050807">
    <property type="entry name" value="TransReg_Diox_bact_type"/>
</dbReference>
<organism evidence="3 4">
    <name type="scientific">Chryseobacterium limigenitum</name>
    <dbReference type="NCBI Taxonomy" id="1612149"/>
    <lineage>
        <taxon>Bacteria</taxon>
        <taxon>Pseudomonadati</taxon>
        <taxon>Bacteroidota</taxon>
        <taxon>Flavobacteriia</taxon>
        <taxon>Flavobacteriales</taxon>
        <taxon>Weeksellaceae</taxon>
        <taxon>Chryseobacterium group</taxon>
        <taxon>Chryseobacterium</taxon>
    </lineage>
</organism>
<evidence type="ECO:0000256" key="1">
    <source>
        <dbReference type="ARBA" id="ARBA00023125"/>
    </source>
</evidence>
<dbReference type="GO" id="GO:0003700">
    <property type="term" value="F:DNA-binding transcription factor activity"/>
    <property type="evidence" value="ECO:0007669"/>
    <property type="project" value="TreeGrafter"/>
</dbReference>
<dbReference type="Gene3D" id="1.10.260.40">
    <property type="entry name" value="lambda repressor-like DNA-binding domains"/>
    <property type="match status" value="1"/>
</dbReference>
<dbReference type="SUPFAM" id="SSF47413">
    <property type="entry name" value="lambda repressor-like DNA-binding domains"/>
    <property type="match status" value="1"/>
</dbReference>
<sequence>MITGHKIRSIRELKNLTQDHIADRLQISQSAYSKLEKESNISDEKLQQIAEALEVKPEDIMAFDSQKYFNNVGNVEGDNSNSYNESIVIGMTTEETELIKKLYEDKITLLEKLLSKSEIDVQRLEKIIQKFESKYGEL</sequence>
<dbReference type="CDD" id="cd00093">
    <property type="entry name" value="HTH_XRE"/>
    <property type="match status" value="1"/>
</dbReference>
<dbReference type="GO" id="GO:0003677">
    <property type="term" value="F:DNA binding"/>
    <property type="evidence" value="ECO:0007669"/>
    <property type="project" value="UniProtKB-KW"/>
</dbReference>
<name>A0A1K2IXA2_9FLAO</name>
<dbReference type="AlphaFoldDB" id="A0A1K2IXA2"/>
<dbReference type="InterPro" id="IPR001387">
    <property type="entry name" value="Cro/C1-type_HTH"/>
</dbReference>
<dbReference type="Proteomes" id="UP000182034">
    <property type="component" value="Unassembled WGS sequence"/>
</dbReference>
<keyword evidence="1" id="KW-0238">DNA-binding</keyword>
<gene>
    <name evidence="3" type="ORF">SAMN05216324_13012</name>
</gene>
<reference evidence="4" key="1">
    <citation type="submission" date="2016-10" db="EMBL/GenBank/DDBJ databases">
        <authorList>
            <person name="Varghese N."/>
            <person name="Submissions S."/>
        </authorList>
    </citation>
    <scope>NUCLEOTIDE SEQUENCE [LARGE SCALE GENOMIC DNA]</scope>
    <source>
        <strain evidence="4">SUR2</strain>
    </source>
</reference>
<proteinExistence type="predicted"/>
<protein>
    <submittedName>
        <fullName evidence="3">Helix-turn-helix domain-containing protein</fullName>
    </submittedName>
</protein>
<dbReference type="EMBL" id="FPKW01000030">
    <property type="protein sequence ID" value="SFZ96918.1"/>
    <property type="molecule type" value="Genomic_DNA"/>
</dbReference>
<dbReference type="SMART" id="SM00530">
    <property type="entry name" value="HTH_XRE"/>
    <property type="match status" value="1"/>
</dbReference>
<dbReference type="InterPro" id="IPR010982">
    <property type="entry name" value="Lambda_DNA-bd_dom_sf"/>
</dbReference>
<dbReference type="STRING" id="1612149.SAMN05216324_13012"/>
<dbReference type="PANTHER" id="PTHR46797">
    <property type="entry name" value="HTH-TYPE TRANSCRIPTIONAL REGULATOR"/>
    <property type="match status" value="1"/>
</dbReference>
<accession>A0A1K2IXA2</accession>
<evidence type="ECO:0000313" key="3">
    <source>
        <dbReference type="EMBL" id="SFZ96918.1"/>
    </source>
</evidence>
<dbReference type="OrthoDB" id="7859381at2"/>
<dbReference type="GO" id="GO:0005829">
    <property type="term" value="C:cytosol"/>
    <property type="evidence" value="ECO:0007669"/>
    <property type="project" value="TreeGrafter"/>
</dbReference>
<keyword evidence="4" id="KW-1185">Reference proteome</keyword>
<dbReference type="Pfam" id="PF01381">
    <property type="entry name" value="HTH_3"/>
    <property type="match status" value="1"/>
</dbReference>
<dbReference type="PROSITE" id="PS50943">
    <property type="entry name" value="HTH_CROC1"/>
    <property type="match status" value="1"/>
</dbReference>
<dbReference type="PANTHER" id="PTHR46797:SF1">
    <property type="entry name" value="METHYLPHOSPHONATE SYNTHASE"/>
    <property type="match status" value="1"/>
</dbReference>